<gene>
    <name evidence="14" type="ORF">ACFFGH_18310</name>
</gene>
<evidence type="ECO:0000256" key="5">
    <source>
        <dbReference type="ARBA" id="ARBA00011245"/>
    </source>
</evidence>
<name>A0ABV6RV75_9GAMM</name>
<evidence type="ECO:0000256" key="10">
    <source>
        <dbReference type="ARBA" id="ARBA00022801"/>
    </source>
</evidence>
<dbReference type="InterPro" id="IPR050855">
    <property type="entry name" value="NDM-1-like"/>
</dbReference>
<keyword evidence="15" id="KW-1185">Reference proteome</keyword>
<dbReference type="Pfam" id="PF00753">
    <property type="entry name" value="Lactamase_B"/>
    <property type="match status" value="1"/>
</dbReference>
<comment type="caution">
    <text evidence="14">The sequence shown here is derived from an EMBL/GenBank/DDBJ whole genome shotgun (WGS) entry which is preliminary data.</text>
</comment>
<evidence type="ECO:0000256" key="12">
    <source>
        <dbReference type="ARBA" id="ARBA00023251"/>
    </source>
</evidence>
<feature type="domain" description="Metallo-beta-lactamase" evidence="13">
    <location>
        <begin position="19"/>
        <end position="200"/>
    </location>
</feature>
<dbReference type="SUPFAM" id="SSF56281">
    <property type="entry name" value="Metallo-hydrolase/oxidoreductase"/>
    <property type="match status" value="1"/>
</dbReference>
<dbReference type="PROSITE" id="PS00743">
    <property type="entry name" value="BETA_LACTAMASE_B_1"/>
    <property type="match status" value="1"/>
</dbReference>
<evidence type="ECO:0000256" key="11">
    <source>
        <dbReference type="ARBA" id="ARBA00022833"/>
    </source>
</evidence>
<proteinExistence type="inferred from homology"/>
<dbReference type="RefSeq" id="WP_386670889.1">
    <property type="nucleotide sequence ID" value="NZ_JBHLTG010000004.1"/>
</dbReference>
<organism evidence="14 15">
    <name type="scientific">Lysobacter korlensis</name>
    <dbReference type="NCBI Taxonomy" id="553636"/>
    <lineage>
        <taxon>Bacteria</taxon>
        <taxon>Pseudomonadati</taxon>
        <taxon>Pseudomonadota</taxon>
        <taxon>Gammaproteobacteria</taxon>
        <taxon>Lysobacterales</taxon>
        <taxon>Lysobacteraceae</taxon>
        <taxon>Lysobacter</taxon>
    </lineage>
</organism>
<dbReference type="EC" id="3.5.2.6" evidence="6"/>
<keyword evidence="11" id="KW-0862">Zinc</keyword>
<comment type="catalytic activity">
    <reaction evidence="1">
        <text>a beta-lactam + H2O = a substituted beta-amino acid</text>
        <dbReference type="Rhea" id="RHEA:20401"/>
        <dbReference type="ChEBI" id="CHEBI:15377"/>
        <dbReference type="ChEBI" id="CHEBI:35627"/>
        <dbReference type="ChEBI" id="CHEBI:140347"/>
        <dbReference type="EC" id="3.5.2.6"/>
    </reaction>
</comment>
<sequence>MQIKVAPLRGATHMLTGAGGNIVASVGDDGAFIIDDQYAPMSEKIQAALKGLGDKPLRFVINTHWHGDHTGGNEAMGKAGAVIMAHHNVRTRMGTAGTFRGEAREAAPSGALPVVTFADGVTLHLNGDHVHARHVAKAHTDGDALVKFEKANVLHMGDIYFNGLYPFIDLESGGSIDGFLAAVRAGLAMSDDKTLVVPGHGPVSNRAELAAYGDMLRRYRDAIAGMKREGKTLQQVIAAKPTAETDEALGKAFIKPDQLVTSIYESL</sequence>
<evidence type="ECO:0000259" key="13">
    <source>
        <dbReference type="SMART" id="SM00849"/>
    </source>
</evidence>
<evidence type="ECO:0000256" key="7">
    <source>
        <dbReference type="ARBA" id="ARBA00022723"/>
    </source>
</evidence>
<evidence type="ECO:0000256" key="4">
    <source>
        <dbReference type="ARBA" id="ARBA00005250"/>
    </source>
</evidence>
<evidence type="ECO:0000313" key="14">
    <source>
        <dbReference type="EMBL" id="MFC0679798.1"/>
    </source>
</evidence>
<evidence type="ECO:0000256" key="2">
    <source>
        <dbReference type="ARBA" id="ARBA00001947"/>
    </source>
</evidence>
<comment type="subcellular location">
    <subcellularLocation>
        <location evidence="3">Periplasm</location>
    </subcellularLocation>
</comment>
<dbReference type="EMBL" id="JBHLTG010000004">
    <property type="protein sequence ID" value="MFC0679798.1"/>
    <property type="molecule type" value="Genomic_DNA"/>
</dbReference>
<evidence type="ECO:0000256" key="8">
    <source>
        <dbReference type="ARBA" id="ARBA00022729"/>
    </source>
</evidence>
<dbReference type="InterPro" id="IPR001279">
    <property type="entry name" value="Metallo-B-lactamas"/>
</dbReference>
<evidence type="ECO:0000256" key="6">
    <source>
        <dbReference type="ARBA" id="ARBA00012865"/>
    </source>
</evidence>
<dbReference type="Proteomes" id="UP001589896">
    <property type="component" value="Unassembled WGS sequence"/>
</dbReference>
<evidence type="ECO:0000313" key="15">
    <source>
        <dbReference type="Proteomes" id="UP001589896"/>
    </source>
</evidence>
<evidence type="ECO:0000256" key="3">
    <source>
        <dbReference type="ARBA" id="ARBA00004418"/>
    </source>
</evidence>
<dbReference type="PANTHER" id="PTHR42951:SF4">
    <property type="entry name" value="ACYL-COENZYME A THIOESTERASE MBLAC2"/>
    <property type="match status" value="1"/>
</dbReference>
<comment type="subunit">
    <text evidence="5">Monomer.</text>
</comment>
<dbReference type="CDD" id="cd16282">
    <property type="entry name" value="metallo-hydrolase-like_MBL-fold"/>
    <property type="match status" value="1"/>
</dbReference>
<keyword evidence="9" id="KW-0574">Periplasm</keyword>
<dbReference type="InterPro" id="IPR036866">
    <property type="entry name" value="RibonucZ/Hydroxyglut_hydro"/>
</dbReference>
<keyword evidence="10" id="KW-0378">Hydrolase</keyword>
<accession>A0ABV6RV75</accession>
<evidence type="ECO:0000256" key="9">
    <source>
        <dbReference type="ARBA" id="ARBA00022764"/>
    </source>
</evidence>
<comment type="cofactor">
    <cofactor evidence="2">
        <name>Zn(2+)</name>
        <dbReference type="ChEBI" id="CHEBI:29105"/>
    </cofactor>
</comment>
<evidence type="ECO:0000256" key="1">
    <source>
        <dbReference type="ARBA" id="ARBA00001526"/>
    </source>
</evidence>
<comment type="similarity">
    <text evidence="4">Belongs to the metallo-beta-lactamase superfamily. Class-B beta-lactamase family.</text>
</comment>
<keyword evidence="8" id="KW-0732">Signal</keyword>
<dbReference type="SMART" id="SM00849">
    <property type="entry name" value="Lactamase_B"/>
    <property type="match status" value="1"/>
</dbReference>
<keyword evidence="7" id="KW-0479">Metal-binding</keyword>
<keyword evidence="12" id="KW-0046">Antibiotic resistance</keyword>
<dbReference type="Gene3D" id="3.60.15.10">
    <property type="entry name" value="Ribonuclease Z/Hydroxyacylglutathione hydrolase-like"/>
    <property type="match status" value="1"/>
</dbReference>
<dbReference type="InterPro" id="IPR001018">
    <property type="entry name" value="Beta-lactamase_class-B_CS"/>
</dbReference>
<reference evidence="14 15" key="1">
    <citation type="submission" date="2024-09" db="EMBL/GenBank/DDBJ databases">
        <authorList>
            <person name="Sun Q."/>
            <person name="Mori K."/>
        </authorList>
    </citation>
    <scope>NUCLEOTIDE SEQUENCE [LARGE SCALE GENOMIC DNA]</scope>
    <source>
        <strain evidence="14 15">KCTC 23076</strain>
    </source>
</reference>
<protein>
    <recommendedName>
        <fullName evidence="6">beta-lactamase</fullName>
        <ecNumber evidence="6">3.5.2.6</ecNumber>
    </recommendedName>
</protein>
<dbReference type="PANTHER" id="PTHR42951">
    <property type="entry name" value="METALLO-BETA-LACTAMASE DOMAIN-CONTAINING"/>
    <property type="match status" value="1"/>
</dbReference>